<evidence type="ECO:0000256" key="1">
    <source>
        <dbReference type="SAM" id="MobiDB-lite"/>
    </source>
</evidence>
<evidence type="ECO:0000313" key="3">
    <source>
        <dbReference type="Proteomes" id="UP000003835"/>
    </source>
</evidence>
<gene>
    <name evidence="2" type="ORF">MC7420_1630</name>
</gene>
<dbReference type="AlphaFoldDB" id="B4W317"/>
<dbReference type="Proteomes" id="UP000003835">
    <property type="component" value="Unassembled WGS sequence"/>
</dbReference>
<feature type="compositionally biased region" description="Basic and acidic residues" evidence="1">
    <location>
        <begin position="12"/>
        <end position="21"/>
    </location>
</feature>
<protein>
    <submittedName>
        <fullName evidence="2">Uncharacterized protein</fullName>
    </submittedName>
</protein>
<dbReference type="HOGENOM" id="CLU_3151620_0_0_3"/>
<proteinExistence type="predicted"/>
<reference evidence="2 3" key="1">
    <citation type="submission" date="2008-07" db="EMBL/GenBank/DDBJ databases">
        <authorList>
            <person name="Tandeau de Marsac N."/>
            <person name="Ferriera S."/>
            <person name="Johnson J."/>
            <person name="Kravitz S."/>
            <person name="Beeson K."/>
            <person name="Sutton G."/>
            <person name="Rogers Y.-H."/>
            <person name="Friedman R."/>
            <person name="Frazier M."/>
            <person name="Venter J.C."/>
        </authorList>
    </citation>
    <scope>NUCLEOTIDE SEQUENCE [LARGE SCALE GENOMIC DNA]</scope>
    <source>
        <strain evidence="2 3">PCC 7420</strain>
    </source>
</reference>
<feature type="compositionally biased region" description="Polar residues" evidence="1">
    <location>
        <begin position="1"/>
        <end position="11"/>
    </location>
</feature>
<name>B4W317_9CYAN</name>
<accession>B4W317</accession>
<dbReference type="STRING" id="118168.MC7420_1630"/>
<evidence type="ECO:0000313" key="2">
    <source>
        <dbReference type="EMBL" id="EDX71416.1"/>
    </source>
</evidence>
<keyword evidence="3" id="KW-1185">Reference proteome</keyword>
<organism evidence="2 3">
    <name type="scientific">Coleofasciculus chthonoplastes PCC 7420</name>
    <dbReference type="NCBI Taxonomy" id="118168"/>
    <lineage>
        <taxon>Bacteria</taxon>
        <taxon>Bacillati</taxon>
        <taxon>Cyanobacteriota</taxon>
        <taxon>Cyanophyceae</taxon>
        <taxon>Coleofasciculales</taxon>
        <taxon>Coleofasciculaceae</taxon>
        <taxon>Coleofasciculus</taxon>
    </lineage>
</organism>
<feature type="region of interest" description="Disordered" evidence="1">
    <location>
        <begin position="1"/>
        <end position="27"/>
    </location>
</feature>
<dbReference type="EMBL" id="DS989873">
    <property type="protein sequence ID" value="EDX71416.1"/>
    <property type="molecule type" value="Genomic_DNA"/>
</dbReference>
<sequence>MENELYQVTINDRNKTNEGKKGNAGQGMDYTRRAQLLIVINLLGTSLN</sequence>